<dbReference type="EMBL" id="CAJNNV010002002">
    <property type="protein sequence ID" value="CAE8586294.1"/>
    <property type="molecule type" value="Genomic_DNA"/>
</dbReference>
<evidence type="ECO:0000313" key="1">
    <source>
        <dbReference type="EMBL" id="CAE8586294.1"/>
    </source>
</evidence>
<proteinExistence type="predicted"/>
<dbReference type="AlphaFoldDB" id="A0A813DL25"/>
<evidence type="ECO:0000313" key="2">
    <source>
        <dbReference type="Proteomes" id="UP000654075"/>
    </source>
</evidence>
<accession>A0A813DL25</accession>
<comment type="caution">
    <text evidence="1">The sequence shown here is derived from an EMBL/GenBank/DDBJ whole genome shotgun (WGS) entry which is preliminary data.</text>
</comment>
<gene>
    <name evidence="1" type="ORF">PGLA1383_LOCUS5168</name>
</gene>
<dbReference type="Proteomes" id="UP000654075">
    <property type="component" value="Unassembled WGS sequence"/>
</dbReference>
<keyword evidence="2" id="KW-1185">Reference proteome</keyword>
<sequence length="118" mass="12745">ERAAPTNGSVPSCALVVGTHFNLAHWQWVERMQGDVRQLAKRIGSHVQGGSCVVCNTPWNPDVESHLLSLEHFNMLSSRTAEHIPAAAMADKSILASGAWVQSFPAGEKFNHITGALC</sequence>
<feature type="non-terminal residue" evidence="1">
    <location>
        <position position="118"/>
    </location>
</feature>
<name>A0A813DL25_POLGL</name>
<reference evidence="1" key="1">
    <citation type="submission" date="2021-02" db="EMBL/GenBank/DDBJ databases">
        <authorList>
            <person name="Dougan E. K."/>
            <person name="Rhodes N."/>
            <person name="Thang M."/>
            <person name="Chan C."/>
        </authorList>
    </citation>
    <scope>NUCLEOTIDE SEQUENCE</scope>
</reference>
<organism evidence="1 2">
    <name type="scientific">Polarella glacialis</name>
    <name type="common">Dinoflagellate</name>
    <dbReference type="NCBI Taxonomy" id="89957"/>
    <lineage>
        <taxon>Eukaryota</taxon>
        <taxon>Sar</taxon>
        <taxon>Alveolata</taxon>
        <taxon>Dinophyceae</taxon>
        <taxon>Suessiales</taxon>
        <taxon>Suessiaceae</taxon>
        <taxon>Polarella</taxon>
    </lineage>
</organism>
<protein>
    <submittedName>
        <fullName evidence="1">Uncharacterized protein</fullName>
    </submittedName>
</protein>